<accession>A0A5K1JSJ3</accession>
<dbReference type="InterPro" id="IPR000719">
    <property type="entry name" value="Prot_kinase_dom"/>
</dbReference>
<dbReference type="Pfam" id="PF00069">
    <property type="entry name" value="Pkinase"/>
    <property type="match status" value="1"/>
</dbReference>
<gene>
    <name evidence="4" type="primary">I1RWQ2</name>
</gene>
<dbReference type="PANTHER" id="PTHR11909">
    <property type="entry name" value="CASEIN KINASE-RELATED"/>
    <property type="match status" value="1"/>
</dbReference>
<name>A0A5K1JSJ3_9APHY</name>
<proteinExistence type="predicted"/>
<dbReference type="InterPro" id="IPR008271">
    <property type="entry name" value="Ser/Thr_kinase_AS"/>
</dbReference>
<dbReference type="EC" id="2.7.11.1" evidence="1"/>
<evidence type="ECO:0000256" key="1">
    <source>
        <dbReference type="ARBA" id="ARBA00012513"/>
    </source>
</evidence>
<dbReference type="GO" id="GO:0005524">
    <property type="term" value="F:ATP binding"/>
    <property type="evidence" value="ECO:0007669"/>
    <property type="project" value="InterPro"/>
</dbReference>
<feature type="domain" description="Protein kinase" evidence="3">
    <location>
        <begin position="1"/>
        <end position="212"/>
    </location>
</feature>
<dbReference type="PROSITE" id="PS00108">
    <property type="entry name" value="PROTEIN_KINASE_ST"/>
    <property type="match status" value="1"/>
</dbReference>
<dbReference type="EMBL" id="LR723996">
    <property type="protein sequence ID" value="VWO94472.1"/>
    <property type="molecule type" value="Genomic_DNA"/>
</dbReference>
<organism evidence="4">
    <name type="scientific">Ganoderma boninense</name>
    <dbReference type="NCBI Taxonomy" id="34458"/>
    <lineage>
        <taxon>Eukaryota</taxon>
        <taxon>Fungi</taxon>
        <taxon>Dikarya</taxon>
        <taxon>Basidiomycota</taxon>
        <taxon>Agaricomycotina</taxon>
        <taxon>Agaricomycetes</taxon>
        <taxon>Polyporales</taxon>
        <taxon>Polyporaceae</taxon>
        <taxon>Ganoderma</taxon>
    </lineage>
</organism>
<protein>
    <recommendedName>
        <fullName evidence="1">non-specific serine/threonine protein kinase</fullName>
        <ecNumber evidence="1">2.7.11.1</ecNumber>
    </recommendedName>
</protein>
<evidence type="ECO:0000256" key="2">
    <source>
        <dbReference type="SAM" id="MobiDB-lite"/>
    </source>
</evidence>
<dbReference type="Gene3D" id="1.10.510.10">
    <property type="entry name" value="Transferase(Phosphotransferase) domain 1"/>
    <property type="match status" value="1"/>
</dbReference>
<reference evidence="4" key="1">
    <citation type="submission" date="2019-10" db="EMBL/GenBank/DDBJ databases">
        <authorList>
            <person name="Nor Muhammad N."/>
        </authorList>
    </citation>
    <scope>NUCLEOTIDE SEQUENCE</scope>
</reference>
<dbReference type="PROSITE" id="PS50011">
    <property type="entry name" value="PROTEIN_KINASE_DOM"/>
    <property type="match status" value="1"/>
</dbReference>
<evidence type="ECO:0000259" key="3">
    <source>
        <dbReference type="PROSITE" id="PS50011"/>
    </source>
</evidence>
<sequence length="360" mass="39741">MSAIRCCSTRPAPSFYYEYFEYLVMDLLGSSLAKVLKASESRGFTLRNVVVLTCQMLDVLEHVHEKGIVHCDIKPRNFVFGTGQHAGRLYLIDFGLSRPWTDPSTGQPFPEDAKFGFRGTLHYASRKVHLGHTPSRRDDVESLAYIAVQLLTGTLPWGHTKETDDLLPVLFAHSGQTLCEGYDDVFAQFVDYTLGLRYDETPEYQRWRDAFRGLVPGLPPDAQFDAEDDSEPRVGVPKIPNPDVDRSALRCADHPRPASSEDSDPSLERVLGGASRSKYGGQHDFAPNWGSSWACGSAIRAADVFGDEFALVFGTGTPGLEGGVVELIDAPPDYIRGSVVYPGFAPPEEMKNVQSSTRCI</sequence>
<dbReference type="AlphaFoldDB" id="A0A5K1JSJ3"/>
<dbReference type="SMART" id="SM00220">
    <property type="entry name" value="S_TKc"/>
    <property type="match status" value="1"/>
</dbReference>
<dbReference type="GO" id="GO:0004674">
    <property type="term" value="F:protein serine/threonine kinase activity"/>
    <property type="evidence" value="ECO:0007669"/>
    <property type="project" value="UniProtKB-EC"/>
</dbReference>
<feature type="region of interest" description="Disordered" evidence="2">
    <location>
        <begin position="218"/>
        <end position="273"/>
    </location>
</feature>
<dbReference type="SUPFAM" id="SSF56112">
    <property type="entry name" value="Protein kinase-like (PK-like)"/>
    <property type="match status" value="1"/>
</dbReference>
<dbReference type="InterPro" id="IPR011009">
    <property type="entry name" value="Kinase-like_dom_sf"/>
</dbReference>
<evidence type="ECO:0000313" key="4">
    <source>
        <dbReference type="EMBL" id="VWO94472.1"/>
    </source>
</evidence>
<feature type="compositionally biased region" description="Basic and acidic residues" evidence="2">
    <location>
        <begin position="243"/>
        <end position="256"/>
    </location>
</feature>
<dbReference type="InterPro" id="IPR050235">
    <property type="entry name" value="CK1_Ser-Thr_kinase"/>
</dbReference>